<dbReference type="Pfam" id="PF13102">
    <property type="entry name" value="Phage_int_SAM_5"/>
    <property type="match status" value="1"/>
</dbReference>
<dbReference type="GO" id="GO:0003677">
    <property type="term" value="F:DNA binding"/>
    <property type="evidence" value="ECO:0007669"/>
    <property type="project" value="UniProtKB-UniRule"/>
</dbReference>
<evidence type="ECO:0000313" key="7">
    <source>
        <dbReference type="Proteomes" id="UP000245535"/>
    </source>
</evidence>
<reference evidence="6 7" key="1">
    <citation type="submission" date="2018-03" db="EMBL/GenBank/DDBJ databases">
        <title>Genomic Encyclopedia of Archaeal and Bacterial Type Strains, Phase II (KMG-II): from individual species to whole genera.</title>
        <authorList>
            <person name="Goeker M."/>
        </authorList>
    </citation>
    <scope>NUCLEOTIDE SEQUENCE [LARGE SCALE GENOMIC DNA]</scope>
    <source>
        <strain evidence="6 7">DSM 28229</strain>
    </source>
</reference>
<dbReference type="InterPro" id="IPR025269">
    <property type="entry name" value="SAM-like_dom"/>
</dbReference>
<evidence type="ECO:0000256" key="2">
    <source>
        <dbReference type="ARBA" id="ARBA00023125"/>
    </source>
</evidence>
<dbReference type="Proteomes" id="UP000245535">
    <property type="component" value="Unassembled WGS sequence"/>
</dbReference>
<feature type="domain" description="Core-binding (CB)" evidence="5">
    <location>
        <begin position="120"/>
        <end position="205"/>
    </location>
</feature>
<comment type="caution">
    <text evidence="6">The sequence shown here is derived from an EMBL/GenBank/DDBJ whole genome shotgun (WGS) entry which is preliminary data.</text>
</comment>
<dbReference type="GO" id="GO:0006310">
    <property type="term" value="P:DNA recombination"/>
    <property type="evidence" value="ECO:0007669"/>
    <property type="project" value="UniProtKB-KW"/>
</dbReference>
<gene>
    <name evidence="6" type="ORF">BC781_101224</name>
</gene>
<dbReference type="GO" id="GO:0015074">
    <property type="term" value="P:DNA integration"/>
    <property type="evidence" value="ECO:0007669"/>
    <property type="project" value="UniProtKB-KW"/>
</dbReference>
<evidence type="ECO:0000259" key="5">
    <source>
        <dbReference type="PROSITE" id="PS51900"/>
    </source>
</evidence>
<evidence type="ECO:0000313" key="6">
    <source>
        <dbReference type="EMBL" id="PWJ43878.1"/>
    </source>
</evidence>
<dbReference type="InterPro" id="IPR013762">
    <property type="entry name" value="Integrase-like_cat_sf"/>
</dbReference>
<protein>
    <submittedName>
        <fullName evidence="6">Integrase-like protein</fullName>
    </submittedName>
</protein>
<dbReference type="InterPro" id="IPR035386">
    <property type="entry name" value="Arm-DNA-bind_5"/>
</dbReference>
<dbReference type="AlphaFoldDB" id="A0A315ZG92"/>
<dbReference type="OrthoDB" id="1493636at2"/>
<keyword evidence="3" id="KW-0233">DNA recombination</keyword>
<dbReference type="RefSeq" id="WP_109615407.1">
    <property type="nucleotide sequence ID" value="NZ_QGDO01000001.1"/>
</dbReference>
<keyword evidence="2 4" id="KW-0238">DNA-binding</keyword>
<organism evidence="6 7">
    <name type="scientific">Sediminitomix flava</name>
    <dbReference type="NCBI Taxonomy" id="379075"/>
    <lineage>
        <taxon>Bacteria</taxon>
        <taxon>Pseudomonadati</taxon>
        <taxon>Bacteroidota</taxon>
        <taxon>Cytophagia</taxon>
        <taxon>Cytophagales</taxon>
        <taxon>Flammeovirgaceae</taxon>
        <taxon>Sediminitomix</taxon>
    </lineage>
</organism>
<dbReference type="Pfam" id="PF17293">
    <property type="entry name" value="Arm-DNA-bind_5"/>
    <property type="match status" value="1"/>
</dbReference>
<evidence type="ECO:0000256" key="1">
    <source>
        <dbReference type="ARBA" id="ARBA00022908"/>
    </source>
</evidence>
<keyword evidence="7" id="KW-1185">Reference proteome</keyword>
<dbReference type="EMBL" id="QGDO01000001">
    <property type="protein sequence ID" value="PWJ43878.1"/>
    <property type="molecule type" value="Genomic_DNA"/>
</dbReference>
<dbReference type="InterPro" id="IPR011010">
    <property type="entry name" value="DNA_brk_join_enz"/>
</dbReference>
<evidence type="ECO:0000256" key="4">
    <source>
        <dbReference type="PROSITE-ProRule" id="PRU01248"/>
    </source>
</evidence>
<evidence type="ECO:0000256" key="3">
    <source>
        <dbReference type="ARBA" id="ARBA00023172"/>
    </source>
</evidence>
<dbReference type="InterPro" id="IPR010998">
    <property type="entry name" value="Integrase_recombinase_N"/>
</dbReference>
<dbReference type="SUPFAM" id="SSF56349">
    <property type="entry name" value="DNA breaking-rejoining enzymes"/>
    <property type="match status" value="1"/>
</dbReference>
<proteinExistence type="predicted"/>
<dbReference type="PROSITE" id="PS51900">
    <property type="entry name" value="CB"/>
    <property type="match status" value="1"/>
</dbReference>
<name>A0A315ZG92_SEDFL</name>
<sequence>MAISIYFQLGKKEDKKGKDYVCMTVYKGRGKQFSCATGYKIHPKNWDAENQIARRRAEDARVINSHLDLRKDDIEDIYIKELEANLIDWDTFKAKAKFIAHKKNKGKVFNLSSTQIKSKQDFFQVCEAFLDIKGKIYSRNTIKGYEDLFSKLKEFEAEKETNIIFSQITLPWFDQVINFLIDSQLMNSSINNHLKNLKAFLNWASDRGYYQKRFDFTKIGKLPESEGDTIALNKKELLRLYEIDLSAFPHLEPVRDVFCFLCFTLQRYQSYKDYSPDQIMNNGTTWAAQCGKVYGIAYVPLNLFDHRAKHILEKYNYTLPEYADGYLNKEIKKICEMAGINEKVFVSKRIGNREIGIYKYKYEVISCHSARRTGVSLASEFLTLPQIQKITKHKSLKTLQKYINIDRESLKNHCTRVTLY</sequence>
<dbReference type="Gene3D" id="1.10.443.10">
    <property type="entry name" value="Intergrase catalytic core"/>
    <property type="match status" value="1"/>
</dbReference>
<keyword evidence="1" id="KW-0229">DNA integration</keyword>
<dbReference type="InterPro" id="IPR044068">
    <property type="entry name" value="CB"/>
</dbReference>
<accession>A0A315ZG92</accession>
<dbReference type="Gene3D" id="1.10.150.130">
    <property type="match status" value="1"/>
</dbReference>